<evidence type="ECO:0000313" key="4">
    <source>
        <dbReference type="Ensembl" id="ENSSLDP00000005823.1"/>
    </source>
</evidence>
<keyword evidence="5" id="KW-1185">Reference proteome</keyword>
<dbReference type="InterPro" id="IPR018378">
    <property type="entry name" value="C-type_lectin_CS"/>
</dbReference>
<dbReference type="Ensembl" id="ENSSLDT00000006023.1">
    <property type="protein sequence ID" value="ENSSLDP00000005823.1"/>
    <property type="gene ID" value="ENSSLDG00000004652.1"/>
</dbReference>
<sequence length="213" mass="23845">MFIMKALVLLLVLLSVALDVTAQAEKLLCYNYTTRNLERGSGVVEAAPQEVKGDNQVVENEVEEFVPKGDGSEVFSAGEMASSAEGRFFACPTGWTRYRNGCYLYVTSGRTWSSAAANCRSLGASLASVSDVFDYSFLQDLTMRSGNSVAWMGGFYFQGWRWVDQTPFTYNYWNSQNTVSRYQCVYLNARAGWSNHDCNNGWTSICMKRIDTC</sequence>
<dbReference type="InterPro" id="IPR050111">
    <property type="entry name" value="C-type_lectin/snaclec_domain"/>
</dbReference>
<dbReference type="GeneTree" id="ENSGT00940000177492"/>
<dbReference type="InterPro" id="IPR016186">
    <property type="entry name" value="C-type_lectin-like/link_sf"/>
</dbReference>
<reference evidence="4" key="1">
    <citation type="submission" date="2025-08" db="UniProtKB">
        <authorList>
            <consortium name="Ensembl"/>
        </authorList>
    </citation>
    <scope>IDENTIFICATION</scope>
</reference>
<keyword evidence="2" id="KW-0732">Signal</keyword>
<dbReference type="SUPFAM" id="SSF56436">
    <property type="entry name" value="C-type lectin-like"/>
    <property type="match status" value="1"/>
</dbReference>
<feature type="signal peptide" evidence="2">
    <location>
        <begin position="1"/>
        <end position="22"/>
    </location>
</feature>
<dbReference type="InterPro" id="IPR016187">
    <property type="entry name" value="CTDL_fold"/>
</dbReference>
<reference evidence="4" key="2">
    <citation type="submission" date="2025-09" db="UniProtKB">
        <authorList>
            <consortium name="Ensembl"/>
        </authorList>
    </citation>
    <scope>IDENTIFICATION</scope>
</reference>
<protein>
    <submittedName>
        <fullName evidence="4">Ladderlectin-like</fullName>
    </submittedName>
</protein>
<proteinExistence type="predicted"/>
<dbReference type="InterPro" id="IPR001304">
    <property type="entry name" value="C-type_lectin-like"/>
</dbReference>
<dbReference type="PROSITE" id="PS50041">
    <property type="entry name" value="C_TYPE_LECTIN_2"/>
    <property type="match status" value="1"/>
</dbReference>
<dbReference type="Pfam" id="PF00059">
    <property type="entry name" value="Lectin_C"/>
    <property type="match status" value="1"/>
</dbReference>
<evidence type="ECO:0000256" key="2">
    <source>
        <dbReference type="SAM" id="SignalP"/>
    </source>
</evidence>
<evidence type="ECO:0000256" key="1">
    <source>
        <dbReference type="ARBA" id="ARBA00023157"/>
    </source>
</evidence>
<keyword evidence="1" id="KW-1015">Disulfide bond</keyword>
<evidence type="ECO:0000313" key="5">
    <source>
        <dbReference type="Proteomes" id="UP000261360"/>
    </source>
</evidence>
<feature type="domain" description="C-type lectin" evidence="3">
    <location>
        <begin position="98"/>
        <end position="207"/>
    </location>
</feature>
<dbReference type="AlphaFoldDB" id="A0A3B4WYK6"/>
<evidence type="ECO:0000259" key="3">
    <source>
        <dbReference type="PROSITE" id="PS50041"/>
    </source>
</evidence>
<organism evidence="4 5">
    <name type="scientific">Seriola lalandi dorsalis</name>
    <dbReference type="NCBI Taxonomy" id="1841481"/>
    <lineage>
        <taxon>Eukaryota</taxon>
        <taxon>Metazoa</taxon>
        <taxon>Chordata</taxon>
        <taxon>Craniata</taxon>
        <taxon>Vertebrata</taxon>
        <taxon>Euteleostomi</taxon>
        <taxon>Actinopterygii</taxon>
        <taxon>Neopterygii</taxon>
        <taxon>Teleostei</taxon>
        <taxon>Neoteleostei</taxon>
        <taxon>Acanthomorphata</taxon>
        <taxon>Carangaria</taxon>
        <taxon>Carangiformes</taxon>
        <taxon>Carangidae</taxon>
        <taxon>Seriola</taxon>
    </lineage>
</organism>
<name>A0A3B4WYK6_SERLL</name>
<dbReference type="Proteomes" id="UP000261360">
    <property type="component" value="Unplaced"/>
</dbReference>
<dbReference type="PROSITE" id="PS00615">
    <property type="entry name" value="C_TYPE_LECTIN_1"/>
    <property type="match status" value="1"/>
</dbReference>
<feature type="chain" id="PRO_5017460396" evidence="2">
    <location>
        <begin position="23"/>
        <end position="213"/>
    </location>
</feature>
<dbReference type="PANTHER" id="PTHR22803">
    <property type="entry name" value="MANNOSE, PHOSPHOLIPASE, LECTIN RECEPTOR RELATED"/>
    <property type="match status" value="1"/>
</dbReference>
<accession>A0A3B4WYK6</accession>
<dbReference type="Gene3D" id="3.10.100.10">
    <property type="entry name" value="Mannose-Binding Protein A, subunit A"/>
    <property type="match status" value="1"/>
</dbReference>
<dbReference type="CDD" id="cd00037">
    <property type="entry name" value="CLECT"/>
    <property type="match status" value="1"/>
</dbReference>
<dbReference type="SMART" id="SM00034">
    <property type="entry name" value="CLECT"/>
    <property type="match status" value="1"/>
</dbReference>